<protein>
    <submittedName>
        <fullName evidence="1">Uncharacterized protein</fullName>
    </submittedName>
</protein>
<gene>
    <name evidence="1" type="ORF">DH2020_022331</name>
</gene>
<dbReference type="Proteomes" id="UP001318860">
    <property type="component" value="Unassembled WGS sequence"/>
</dbReference>
<dbReference type="PANTHER" id="PTHR33240">
    <property type="entry name" value="OS08G0508500 PROTEIN"/>
    <property type="match status" value="1"/>
</dbReference>
<name>A0ABR0WFB5_REHGL</name>
<sequence length="206" mass="22727">MIAGGPTNGDSQRARKRYARAYKPEAVRGHQVNTIQGPSITFDQTDLQGLDLEHNDPMVITMDVANFAVRKVLVDSGSSVDVIALSVLRKMDLGITSIKPVVTSLTGFGGHESEVKRATPEPIRQVCVGEPSSSKKSKSEDYRMEPVEEYLVVQLDPDDTTKTTRIGSQMTPTQELMMIEFKKNYDVFAWEPRTGRSRPGGHCSSP</sequence>
<evidence type="ECO:0000313" key="1">
    <source>
        <dbReference type="EMBL" id="KAK6145511.1"/>
    </source>
</evidence>
<evidence type="ECO:0000313" key="2">
    <source>
        <dbReference type="Proteomes" id="UP001318860"/>
    </source>
</evidence>
<dbReference type="EMBL" id="JABTTQ020000012">
    <property type="protein sequence ID" value="KAK6145511.1"/>
    <property type="molecule type" value="Genomic_DNA"/>
</dbReference>
<proteinExistence type="predicted"/>
<comment type="caution">
    <text evidence="1">The sequence shown here is derived from an EMBL/GenBank/DDBJ whole genome shotgun (WGS) entry which is preliminary data.</text>
</comment>
<keyword evidence="2" id="KW-1185">Reference proteome</keyword>
<organism evidence="1 2">
    <name type="scientific">Rehmannia glutinosa</name>
    <name type="common">Chinese foxglove</name>
    <dbReference type="NCBI Taxonomy" id="99300"/>
    <lineage>
        <taxon>Eukaryota</taxon>
        <taxon>Viridiplantae</taxon>
        <taxon>Streptophyta</taxon>
        <taxon>Embryophyta</taxon>
        <taxon>Tracheophyta</taxon>
        <taxon>Spermatophyta</taxon>
        <taxon>Magnoliopsida</taxon>
        <taxon>eudicotyledons</taxon>
        <taxon>Gunneridae</taxon>
        <taxon>Pentapetalae</taxon>
        <taxon>asterids</taxon>
        <taxon>lamiids</taxon>
        <taxon>Lamiales</taxon>
        <taxon>Orobanchaceae</taxon>
        <taxon>Rehmannieae</taxon>
        <taxon>Rehmannia</taxon>
    </lineage>
</organism>
<accession>A0ABR0WFB5</accession>
<reference evidence="1 2" key="1">
    <citation type="journal article" date="2021" name="Comput. Struct. Biotechnol. J.">
        <title>De novo genome assembly of the potent medicinal plant Rehmannia glutinosa using nanopore technology.</title>
        <authorList>
            <person name="Ma L."/>
            <person name="Dong C."/>
            <person name="Song C."/>
            <person name="Wang X."/>
            <person name="Zheng X."/>
            <person name="Niu Y."/>
            <person name="Chen S."/>
            <person name="Feng W."/>
        </authorList>
    </citation>
    <scope>NUCLEOTIDE SEQUENCE [LARGE SCALE GENOMIC DNA]</scope>
    <source>
        <strain evidence="1">DH-2019</strain>
    </source>
</reference>
<dbReference type="PANTHER" id="PTHR33240:SF8">
    <property type="entry name" value="OS03G0439900 PROTEIN"/>
    <property type="match status" value="1"/>
</dbReference>